<dbReference type="EMBL" id="MU001955">
    <property type="protein sequence ID" value="KAF2792770.1"/>
    <property type="molecule type" value="Genomic_DNA"/>
</dbReference>
<dbReference type="Proteomes" id="UP000799757">
    <property type="component" value="Unassembled WGS sequence"/>
</dbReference>
<keyword evidence="1" id="KW-0175">Coiled coil</keyword>
<feature type="coiled-coil region" evidence="1">
    <location>
        <begin position="383"/>
        <end position="417"/>
    </location>
</feature>
<gene>
    <name evidence="3" type="ORF">K505DRAFT_375799</name>
</gene>
<evidence type="ECO:0000313" key="4">
    <source>
        <dbReference type="Proteomes" id="UP000799757"/>
    </source>
</evidence>
<reference evidence="3" key="1">
    <citation type="journal article" date="2020" name="Stud. Mycol.">
        <title>101 Dothideomycetes genomes: a test case for predicting lifestyles and emergence of pathogens.</title>
        <authorList>
            <person name="Haridas S."/>
            <person name="Albert R."/>
            <person name="Binder M."/>
            <person name="Bloem J."/>
            <person name="Labutti K."/>
            <person name="Salamov A."/>
            <person name="Andreopoulos B."/>
            <person name="Baker S."/>
            <person name="Barry K."/>
            <person name="Bills G."/>
            <person name="Bluhm B."/>
            <person name="Cannon C."/>
            <person name="Castanera R."/>
            <person name="Culley D."/>
            <person name="Daum C."/>
            <person name="Ezra D."/>
            <person name="Gonzalez J."/>
            <person name="Henrissat B."/>
            <person name="Kuo A."/>
            <person name="Liang C."/>
            <person name="Lipzen A."/>
            <person name="Lutzoni F."/>
            <person name="Magnuson J."/>
            <person name="Mondo S."/>
            <person name="Nolan M."/>
            <person name="Ohm R."/>
            <person name="Pangilinan J."/>
            <person name="Park H.-J."/>
            <person name="Ramirez L."/>
            <person name="Alfaro M."/>
            <person name="Sun H."/>
            <person name="Tritt A."/>
            <person name="Yoshinaga Y."/>
            <person name="Zwiers L.-H."/>
            <person name="Turgeon B."/>
            <person name="Goodwin S."/>
            <person name="Spatafora J."/>
            <person name="Crous P."/>
            <person name="Grigoriev I."/>
        </authorList>
    </citation>
    <scope>NUCLEOTIDE SEQUENCE</scope>
    <source>
        <strain evidence="3">CBS 109.77</strain>
    </source>
</reference>
<proteinExistence type="predicted"/>
<organism evidence="3 4">
    <name type="scientific">Melanomma pulvis-pyrius CBS 109.77</name>
    <dbReference type="NCBI Taxonomy" id="1314802"/>
    <lineage>
        <taxon>Eukaryota</taxon>
        <taxon>Fungi</taxon>
        <taxon>Dikarya</taxon>
        <taxon>Ascomycota</taxon>
        <taxon>Pezizomycotina</taxon>
        <taxon>Dothideomycetes</taxon>
        <taxon>Pleosporomycetidae</taxon>
        <taxon>Pleosporales</taxon>
        <taxon>Melanommataceae</taxon>
        <taxon>Melanomma</taxon>
    </lineage>
</organism>
<keyword evidence="4" id="KW-1185">Reference proteome</keyword>
<evidence type="ECO:0000256" key="1">
    <source>
        <dbReference type="SAM" id="Coils"/>
    </source>
</evidence>
<accession>A0A6A6X8E5</accession>
<evidence type="ECO:0000313" key="3">
    <source>
        <dbReference type="EMBL" id="KAF2792770.1"/>
    </source>
</evidence>
<sequence length="516" mass="56678">MATPEWATNPVKGGHDIERLNDFVSPASMKNLQGNGVLNGGCDGDGMISPRPQPVSVPDVSQLASRASAGSSSRIDFDGARKNRLRRSMHNADLRGHLTMSLGKSSTTTPAGSNPNPSMLAAQEENIFYSLDSDTNRENTARIETWRHTATTIGRSFLRSPLTPRPFTERELENGIYGESKQSLETLYKADDDLSSSNPSADITPRAYRPNTYSWGPLPLIQDADGPGYAALTMMHRAQEQARLGVDLPPLGIDGVEYRESDRVRKGPVLVPSPKVKKRERGDPVKKPTPLILQPLPITNPTARGDDSQTYTTEGLTLVLSKFYSPGLLPPDVLAALPSPRDLSFLSDPRTPPGYSAHFRSSIGNNTIETLEQKDRNYVAYYIDTLLLRNQSLSKEVKRLEEDVEDAEVSKAMLQGEVNRYYAEGRESQNKLGKLEGLANYLVGRVVPRERSAEVKGVAAEMGIELWEIGAMDESGVAGGEVGDGDVTRRLRRVEEEARYWRARAEAAERFVGALA</sequence>
<feature type="compositionally biased region" description="Low complexity" evidence="2">
    <location>
        <begin position="288"/>
        <end position="302"/>
    </location>
</feature>
<feature type="region of interest" description="Disordered" evidence="2">
    <location>
        <begin position="274"/>
        <end position="309"/>
    </location>
</feature>
<evidence type="ECO:0000256" key="2">
    <source>
        <dbReference type="SAM" id="MobiDB-lite"/>
    </source>
</evidence>
<name>A0A6A6X8E5_9PLEO</name>
<dbReference type="AlphaFoldDB" id="A0A6A6X8E5"/>
<protein>
    <submittedName>
        <fullName evidence="3">Uncharacterized protein</fullName>
    </submittedName>
</protein>
<dbReference type="OrthoDB" id="3799096at2759"/>